<dbReference type="EMBL" id="JAIVGD010000019">
    <property type="protein sequence ID" value="KAH0750360.1"/>
    <property type="molecule type" value="Genomic_DNA"/>
</dbReference>
<evidence type="ECO:0000313" key="2">
    <source>
        <dbReference type="Proteomes" id="UP000826656"/>
    </source>
</evidence>
<organism evidence="1 2">
    <name type="scientific">Solanum tuberosum</name>
    <name type="common">Potato</name>
    <dbReference type="NCBI Taxonomy" id="4113"/>
    <lineage>
        <taxon>Eukaryota</taxon>
        <taxon>Viridiplantae</taxon>
        <taxon>Streptophyta</taxon>
        <taxon>Embryophyta</taxon>
        <taxon>Tracheophyta</taxon>
        <taxon>Spermatophyta</taxon>
        <taxon>Magnoliopsida</taxon>
        <taxon>eudicotyledons</taxon>
        <taxon>Gunneridae</taxon>
        <taxon>Pentapetalae</taxon>
        <taxon>asterids</taxon>
        <taxon>lamiids</taxon>
        <taxon>Solanales</taxon>
        <taxon>Solanaceae</taxon>
        <taxon>Solanoideae</taxon>
        <taxon>Solaneae</taxon>
        <taxon>Solanum</taxon>
    </lineage>
</organism>
<proteinExistence type="predicted"/>
<comment type="caution">
    <text evidence="1">The sequence shown here is derived from an EMBL/GenBank/DDBJ whole genome shotgun (WGS) entry which is preliminary data.</text>
</comment>
<protein>
    <submittedName>
        <fullName evidence="1">Uncharacterized protein</fullName>
    </submittedName>
</protein>
<reference evidence="1 2" key="1">
    <citation type="journal article" date="2021" name="bioRxiv">
        <title>Chromosome-scale and haplotype-resolved genome assembly of a tetraploid potato cultivar.</title>
        <authorList>
            <person name="Sun H."/>
            <person name="Jiao W.-B."/>
            <person name="Krause K."/>
            <person name="Campoy J.A."/>
            <person name="Goel M."/>
            <person name="Folz-Donahue K."/>
            <person name="Kukat C."/>
            <person name="Huettel B."/>
            <person name="Schneeberger K."/>
        </authorList>
    </citation>
    <scope>NUCLEOTIDE SEQUENCE [LARGE SCALE GENOMIC DNA]</scope>
    <source>
        <strain evidence="1">SolTubOtavaFocal</strain>
        <tissue evidence="1">Leaves</tissue>
    </source>
</reference>
<dbReference type="Proteomes" id="UP000826656">
    <property type="component" value="Unassembled WGS sequence"/>
</dbReference>
<name>A0ABQ7UL62_SOLTU</name>
<evidence type="ECO:0000313" key="1">
    <source>
        <dbReference type="EMBL" id="KAH0750360.1"/>
    </source>
</evidence>
<gene>
    <name evidence="1" type="ORF">KY290_029592</name>
</gene>
<sequence>MVADQWKKRLRAINNIDCPLDPHGLKKKKKQGLARYNLKLRSNVSLVWDDKKRQTCQKMREDFLRNFCQKGQDQMILSINYWGRKIFTSEINFLSGKSSIA</sequence>
<accession>A0ABQ7UL62</accession>
<keyword evidence="2" id="KW-1185">Reference proteome</keyword>